<comment type="catalytic activity">
    <reaction evidence="5">
        <text>3'-dephospho-CoA + ATP = ADP + CoA + H(+)</text>
        <dbReference type="Rhea" id="RHEA:18245"/>
        <dbReference type="ChEBI" id="CHEBI:15378"/>
        <dbReference type="ChEBI" id="CHEBI:30616"/>
        <dbReference type="ChEBI" id="CHEBI:57287"/>
        <dbReference type="ChEBI" id="CHEBI:57328"/>
        <dbReference type="ChEBI" id="CHEBI:456216"/>
        <dbReference type="EC" id="2.7.1.24"/>
    </reaction>
</comment>
<organism evidence="7 8">
    <name type="scientific">Ornithobacterium rhinotracheale (strain ATCC 51463 / DSM 15997 / CCUG 23171 / CIP 104009 / LMG 9086)</name>
    <dbReference type="NCBI Taxonomy" id="867902"/>
    <lineage>
        <taxon>Bacteria</taxon>
        <taxon>Pseudomonadati</taxon>
        <taxon>Bacteroidota</taxon>
        <taxon>Flavobacteriia</taxon>
        <taxon>Flavobacteriales</taxon>
        <taxon>Weeksellaceae</taxon>
        <taxon>Ornithobacterium</taxon>
    </lineage>
</organism>
<dbReference type="Pfam" id="PF01121">
    <property type="entry name" value="CoaE"/>
    <property type="match status" value="1"/>
</dbReference>
<keyword evidence="2 5" id="KW-0547">Nucleotide-binding</keyword>
<keyword evidence="5" id="KW-0963">Cytoplasm</keyword>
<feature type="binding site" evidence="5">
    <location>
        <begin position="11"/>
        <end position="16"/>
    </location>
    <ligand>
        <name>ATP</name>
        <dbReference type="ChEBI" id="CHEBI:30616"/>
    </ligand>
</feature>
<gene>
    <name evidence="5" type="primary">coaE</name>
    <name evidence="7" type="ordered locus">Ornrh_0559</name>
</gene>
<evidence type="ECO:0000313" key="8">
    <source>
        <dbReference type="Proteomes" id="UP000006051"/>
    </source>
</evidence>
<evidence type="ECO:0000256" key="6">
    <source>
        <dbReference type="NCBIfam" id="TIGR00152"/>
    </source>
</evidence>
<dbReference type="GO" id="GO:0015937">
    <property type="term" value="P:coenzyme A biosynthetic process"/>
    <property type="evidence" value="ECO:0007669"/>
    <property type="project" value="UniProtKB-UniRule"/>
</dbReference>
<dbReference type="EMBL" id="CP003283">
    <property type="protein sequence ID" value="AFL96760.1"/>
    <property type="molecule type" value="Genomic_DNA"/>
</dbReference>
<dbReference type="UniPathway" id="UPA00241">
    <property type="reaction ID" value="UER00356"/>
</dbReference>
<dbReference type="GO" id="GO:0004140">
    <property type="term" value="F:dephospho-CoA kinase activity"/>
    <property type="evidence" value="ECO:0007669"/>
    <property type="project" value="UniProtKB-UniRule"/>
</dbReference>
<dbReference type="InterPro" id="IPR001977">
    <property type="entry name" value="Depp_CoAkinase"/>
</dbReference>
<dbReference type="AlphaFoldDB" id="I3ZYH6"/>
<evidence type="ECO:0000313" key="7">
    <source>
        <dbReference type="EMBL" id="AFL96760.1"/>
    </source>
</evidence>
<dbReference type="HOGENOM" id="CLU_057180_3_1_10"/>
<comment type="pathway">
    <text evidence="5">Cofactor biosynthesis; coenzyme A biosynthesis; CoA from (R)-pantothenate: step 5/5.</text>
</comment>
<dbReference type="GeneID" id="71569510"/>
<comment type="similarity">
    <text evidence="1 5">Belongs to the CoaE family.</text>
</comment>
<dbReference type="GO" id="GO:0005737">
    <property type="term" value="C:cytoplasm"/>
    <property type="evidence" value="ECO:0007669"/>
    <property type="project" value="UniProtKB-SubCell"/>
</dbReference>
<dbReference type="CDD" id="cd02022">
    <property type="entry name" value="DPCK"/>
    <property type="match status" value="1"/>
</dbReference>
<proteinExistence type="inferred from homology"/>
<keyword evidence="5" id="KW-0808">Transferase</keyword>
<keyword evidence="5 7" id="KW-0418">Kinase</keyword>
<dbReference type="Proteomes" id="UP000006051">
    <property type="component" value="Chromosome"/>
</dbReference>
<dbReference type="RefSeq" id="WP_014790381.1">
    <property type="nucleotide sequence ID" value="NC_018016.1"/>
</dbReference>
<dbReference type="InterPro" id="IPR027417">
    <property type="entry name" value="P-loop_NTPase"/>
</dbReference>
<dbReference type="PATRIC" id="fig|867902.3.peg.544"/>
<comment type="subcellular location">
    <subcellularLocation>
        <location evidence="5">Cytoplasm</location>
    </subcellularLocation>
</comment>
<dbReference type="PANTHER" id="PTHR10695:SF46">
    <property type="entry name" value="BIFUNCTIONAL COENZYME A SYNTHASE-RELATED"/>
    <property type="match status" value="1"/>
</dbReference>
<evidence type="ECO:0000256" key="4">
    <source>
        <dbReference type="ARBA" id="ARBA00022993"/>
    </source>
</evidence>
<keyword evidence="8" id="KW-1185">Reference proteome</keyword>
<name>I3ZYH6_ORNRL</name>
<reference evidence="7 8" key="1">
    <citation type="submission" date="2012-06" db="EMBL/GenBank/DDBJ databases">
        <title>The complete genome of Ornithobacterium rhinotracheale DSM 15997.</title>
        <authorList>
            <consortium name="US DOE Joint Genome Institute (JGI-PGF)"/>
            <person name="Lucas S."/>
            <person name="Copeland A."/>
            <person name="Lapidus A."/>
            <person name="Goodwin L."/>
            <person name="Pitluck S."/>
            <person name="Peters L."/>
            <person name="Mikhailova N."/>
            <person name="Teshima H."/>
            <person name="Kyrpides N."/>
            <person name="Mavromatis K."/>
            <person name="Pagani I."/>
            <person name="Ivanova N."/>
            <person name="Ovchinnikova G."/>
            <person name="Zeytun A."/>
            <person name="Detter J.C."/>
            <person name="Han C."/>
            <person name="Land M."/>
            <person name="Hauser L."/>
            <person name="Markowitz V."/>
            <person name="Cheng J.-F."/>
            <person name="Hugenholtz P."/>
            <person name="Woyke T."/>
            <person name="Wu D."/>
            <person name="Lang E."/>
            <person name="Kopitz M."/>
            <person name="Brambilla E."/>
            <person name="Klenk H.-P."/>
            <person name="Eisen J.A."/>
        </authorList>
    </citation>
    <scope>NUCLEOTIDE SEQUENCE [LARGE SCALE GENOMIC DNA]</scope>
    <source>
        <strain evidence="8">ATCC 51463 / DSM 15997 / CCUG 23171 / LMG 9086</strain>
    </source>
</reference>
<dbReference type="Gene3D" id="3.40.50.300">
    <property type="entry name" value="P-loop containing nucleotide triphosphate hydrolases"/>
    <property type="match status" value="1"/>
</dbReference>
<dbReference type="PANTHER" id="PTHR10695">
    <property type="entry name" value="DEPHOSPHO-COA KINASE-RELATED"/>
    <property type="match status" value="1"/>
</dbReference>
<sequence length="195" mass="22220">MKIIGITGGIGSGKSTAAKFIAEAGFPVYNSDQRAKDLYEESPEIKQQLIEWYGENIYTKNSLNRKKLAEIIFSNETELKRINALMHPAVAKDFKQWRNAQKSDFVFKEAAILFESGAYKDCDFVLTISAPIENRIERATQRDQAAAEAIQQRIEKQMTDEDREKLANYTIHNDGSLADFKHKTLEFLNKLPNIV</sequence>
<dbReference type="GeneID" id="97257294"/>
<dbReference type="PROSITE" id="PS51219">
    <property type="entry name" value="DPCK"/>
    <property type="match status" value="1"/>
</dbReference>
<dbReference type="eggNOG" id="COG0237">
    <property type="taxonomic scope" value="Bacteria"/>
</dbReference>
<evidence type="ECO:0000256" key="1">
    <source>
        <dbReference type="ARBA" id="ARBA00009018"/>
    </source>
</evidence>
<keyword evidence="4 5" id="KW-0173">Coenzyme A biosynthesis</keyword>
<comment type="function">
    <text evidence="5">Catalyzes the phosphorylation of the 3'-hydroxyl group of dephosphocoenzyme A to form coenzyme A.</text>
</comment>
<dbReference type="STRING" id="867902.Ornrh_0559"/>
<protein>
    <recommendedName>
        <fullName evidence="5 6">Dephospho-CoA kinase</fullName>
        <ecNumber evidence="5 6">2.7.1.24</ecNumber>
    </recommendedName>
    <alternativeName>
        <fullName evidence="5">Dephosphocoenzyme A kinase</fullName>
    </alternativeName>
</protein>
<evidence type="ECO:0000256" key="3">
    <source>
        <dbReference type="ARBA" id="ARBA00022840"/>
    </source>
</evidence>
<dbReference type="KEGG" id="orh:Ornrh_0559"/>
<dbReference type="GO" id="GO:0005524">
    <property type="term" value="F:ATP binding"/>
    <property type="evidence" value="ECO:0007669"/>
    <property type="project" value="UniProtKB-UniRule"/>
</dbReference>
<keyword evidence="3 5" id="KW-0067">ATP-binding</keyword>
<accession>I3ZYH6</accession>
<evidence type="ECO:0000256" key="2">
    <source>
        <dbReference type="ARBA" id="ARBA00022741"/>
    </source>
</evidence>
<dbReference type="SUPFAM" id="SSF52540">
    <property type="entry name" value="P-loop containing nucleoside triphosphate hydrolases"/>
    <property type="match status" value="1"/>
</dbReference>
<dbReference type="HAMAP" id="MF_00376">
    <property type="entry name" value="Dephospho_CoA_kinase"/>
    <property type="match status" value="1"/>
</dbReference>
<dbReference type="EC" id="2.7.1.24" evidence="5 6"/>
<evidence type="ECO:0000256" key="5">
    <source>
        <dbReference type="HAMAP-Rule" id="MF_00376"/>
    </source>
</evidence>
<dbReference type="NCBIfam" id="TIGR00152">
    <property type="entry name" value="dephospho-CoA kinase"/>
    <property type="match status" value="1"/>
</dbReference>